<organism evidence="1 2">
    <name type="scientific">Erythranthe guttata</name>
    <name type="common">Yellow monkey flower</name>
    <name type="synonym">Mimulus guttatus</name>
    <dbReference type="NCBI Taxonomy" id="4155"/>
    <lineage>
        <taxon>Eukaryota</taxon>
        <taxon>Viridiplantae</taxon>
        <taxon>Streptophyta</taxon>
        <taxon>Embryophyta</taxon>
        <taxon>Tracheophyta</taxon>
        <taxon>Spermatophyta</taxon>
        <taxon>Magnoliopsida</taxon>
        <taxon>eudicotyledons</taxon>
        <taxon>Gunneridae</taxon>
        <taxon>Pentapetalae</taxon>
        <taxon>asterids</taxon>
        <taxon>lamiids</taxon>
        <taxon>Lamiales</taxon>
        <taxon>Phrymaceae</taxon>
        <taxon>Erythranthe</taxon>
    </lineage>
</organism>
<dbReference type="Proteomes" id="UP000030748">
    <property type="component" value="Unassembled WGS sequence"/>
</dbReference>
<proteinExistence type="predicted"/>
<reference evidence="1 2" key="1">
    <citation type="journal article" date="2013" name="Proc. Natl. Acad. Sci. U.S.A.">
        <title>Fine-scale variation in meiotic recombination in Mimulus inferred from population shotgun sequencing.</title>
        <authorList>
            <person name="Hellsten U."/>
            <person name="Wright K.M."/>
            <person name="Jenkins J."/>
            <person name="Shu S."/>
            <person name="Yuan Y."/>
            <person name="Wessler S.R."/>
            <person name="Schmutz J."/>
            <person name="Willis J.H."/>
            <person name="Rokhsar D.S."/>
        </authorList>
    </citation>
    <scope>NUCLEOTIDE SEQUENCE [LARGE SCALE GENOMIC DNA]</scope>
    <source>
        <strain evidence="2">cv. DUN x IM62</strain>
    </source>
</reference>
<protein>
    <submittedName>
        <fullName evidence="1">Uncharacterized protein</fullName>
    </submittedName>
</protein>
<evidence type="ECO:0000313" key="1">
    <source>
        <dbReference type="EMBL" id="EYU38848.1"/>
    </source>
</evidence>
<evidence type="ECO:0000313" key="2">
    <source>
        <dbReference type="Proteomes" id="UP000030748"/>
    </source>
</evidence>
<accession>A0A022RGC6</accession>
<gene>
    <name evidence="1" type="ORF">MIMGU_mgv1a017453mg</name>
</gene>
<name>A0A022RGC6_ERYGU</name>
<dbReference type="AlphaFoldDB" id="A0A022RGC6"/>
<dbReference type="EMBL" id="KI630476">
    <property type="protein sequence ID" value="EYU38848.1"/>
    <property type="molecule type" value="Genomic_DNA"/>
</dbReference>
<keyword evidence="2" id="KW-1185">Reference proteome</keyword>
<sequence length="74" mass="8858">MRELIWPVFFLFKLPYRLLLMVWFLRHLCVSCLELGLGSSMVLKRGYCLLTWSYIDTYKGCNIYISRCAYFTNS</sequence>